<proteinExistence type="predicted"/>
<accession>A0A9P1E1G4</accession>
<name>A0A9P1E1G4_CUSEU</name>
<evidence type="ECO:0000313" key="2">
    <source>
        <dbReference type="Proteomes" id="UP001152484"/>
    </source>
</evidence>
<reference evidence="1" key="1">
    <citation type="submission" date="2022-07" db="EMBL/GenBank/DDBJ databases">
        <authorList>
            <person name="Macas J."/>
            <person name="Novak P."/>
            <person name="Neumann P."/>
        </authorList>
    </citation>
    <scope>NUCLEOTIDE SEQUENCE</scope>
</reference>
<keyword evidence="2" id="KW-1185">Reference proteome</keyword>
<sequence>MAAQRQRQWKAARCHRRPLVDGGRNYFFFSSLLFSSFLPRSGSFSFVDPVAIFVDLVLDFPDLVAMNRDYYNCHGKAPKRSSAVLCKLANEASSLSHIDAAYHTKKISK</sequence>
<dbReference type="AlphaFoldDB" id="A0A9P1E1G4"/>
<dbReference type="EMBL" id="CAMAPE010000008">
    <property type="protein sequence ID" value="CAH9071857.1"/>
    <property type="molecule type" value="Genomic_DNA"/>
</dbReference>
<organism evidence="1 2">
    <name type="scientific">Cuscuta europaea</name>
    <name type="common">European dodder</name>
    <dbReference type="NCBI Taxonomy" id="41803"/>
    <lineage>
        <taxon>Eukaryota</taxon>
        <taxon>Viridiplantae</taxon>
        <taxon>Streptophyta</taxon>
        <taxon>Embryophyta</taxon>
        <taxon>Tracheophyta</taxon>
        <taxon>Spermatophyta</taxon>
        <taxon>Magnoliopsida</taxon>
        <taxon>eudicotyledons</taxon>
        <taxon>Gunneridae</taxon>
        <taxon>Pentapetalae</taxon>
        <taxon>asterids</taxon>
        <taxon>lamiids</taxon>
        <taxon>Solanales</taxon>
        <taxon>Convolvulaceae</taxon>
        <taxon>Cuscuteae</taxon>
        <taxon>Cuscuta</taxon>
        <taxon>Cuscuta subgen. Cuscuta</taxon>
    </lineage>
</organism>
<comment type="caution">
    <text evidence="1">The sequence shown here is derived from an EMBL/GenBank/DDBJ whole genome shotgun (WGS) entry which is preliminary data.</text>
</comment>
<dbReference type="Proteomes" id="UP001152484">
    <property type="component" value="Unassembled WGS sequence"/>
</dbReference>
<protein>
    <submittedName>
        <fullName evidence="1">Uncharacterized protein</fullName>
    </submittedName>
</protein>
<evidence type="ECO:0000313" key="1">
    <source>
        <dbReference type="EMBL" id="CAH9071857.1"/>
    </source>
</evidence>
<gene>
    <name evidence="1" type="ORF">CEURO_LOCUS4092</name>
</gene>